<dbReference type="GO" id="GO:0003677">
    <property type="term" value="F:DNA binding"/>
    <property type="evidence" value="ECO:0007669"/>
    <property type="project" value="InterPro"/>
</dbReference>
<reference evidence="6 7" key="1">
    <citation type="journal article" date="2018" name="Environ. Microbiol.">
        <title>Ecological and genomic features of two widespread freshwater picocyanobacteria.</title>
        <authorList>
            <person name="Cabello-Yeves P.J."/>
            <person name="Picazo A."/>
            <person name="Camacho A."/>
            <person name="Callieri C."/>
            <person name="Rosselli R."/>
            <person name="Roda-Garcia J.J."/>
            <person name="Coutinho F.H."/>
            <person name="Rodriguez-Valera F."/>
        </authorList>
    </citation>
    <scope>NUCLEOTIDE SEQUENCE [LARGE SCALE GENOMIC DNA]</scope>
    <source>
        <strain evidence="6 7">Tous</strain>
    </source>
</reference>
<dbReference type="EC" id="3.2.2.-" evidence="5"/>
<dbReference type="Pfam" id="PF02245">
    <property type="entry name" value="Pur_DNA_glyco"/>
    <property type="match status" value="1"/>
</dbReference>
<dbReference type="PANTHER" id="PTHR10429:SF0">
    <property type="entry name" value="DNA-3-METHYLADENINE GLYCOSYLASE"/>
    <property type="match status" value="1"/>
</dbReference>
<keyword evidence="2 5" id="KW-0227">DNA damage</keyword>
<evidence type="ECO:0000313" key="7">
    <source>
        <dbReference type="Proteomes" id="UP000243002"/>
    </source>
</evidence>
<dbReference type="OrthoDB" id="9794313at2"/>
<sequence>MARGSDASASAAVPASDRLRRIERCIKENLKNIASTLLQTASAPGFLGQLFGWQQDGISALTLAIPIATTTSQHLPQAFFARPAEQVAPELIGCLLVKRQADGELLWGVIVETEAYCQSEPACHGHRRLSPSNETLFGEPGRFYVYVSYGIHHCVNVVTGRSDWANGVLLRAVAIPGEPERLAAGPALLARCFGINRSHDAQLVHPDRGLWIARRPFELAGLDAADLMQASRIGISQGQDIPWRWYWRASRSVSKRAKGDRQPPLR</sequence>
<comment type="caution">
    <text evidence="6">The sequence shown here is derived from an EMBL/GenBank/DDBJ whole genome shotgun (WGS) entry which is preliminary data.</text>
</comment>
<evidence type="ECO:0000256" key="5">
    <source>
        <dbReference type="HAMAP-Rule" id="MF_00527"/>
    </source>
</evidence>
<evidence type="ECO:0000256" key="2">
    <source>
        <dbReference type="ARBA" id="ARBA00022763"/>
    </source>
</evidence>
<name>A0A2P7MV26_9CYAN</name>
<comment type="similarity">
    <text evidence="1 5">Belongs to the DNA glycosylase MPG family.</text>
</comment>
<evidence type="ECO:0000313" key="6">
    <source>
        <dbReference type="EMBL" id="PSJ05046.1"/>
    </source>
</evidence>
<dbReference type="EMBL" id="PXXO01000008">
    <property type="protein sequence ID" value="PSJ05046.1"/>
    <property type="molecule type" value="Genomic_DNA"/>
</dbReference>
<organism evidence="6 7">
    <name type="scientific">Cyanobium usitatum str. Tous</name>
    <dbReference type="NCBI Taxonomy" id="2116684"/>
    <lineage>
        <taxon>Bacteria</taxon>
        <taxon>Bacillati</taxon>
        <taxon>Cyanobacteriota</taxon>
        <taxon>Cyanophyceae</taxon>
        <taxon>Synechococcales</taxon>
        <taxon>Prochlorococcaceae</taxon>
        <taxon>Cyanobium</taxon>
    </lineage>
</organism>
<evidence type="ECO:0000256" key="1">
    <source>
        <dbReference type="ARBA" id="ARBA00009232"/>
    </source>
</evidence>
<dbReference type="InterPro" id="IPR036995">
    <property type="entry name" value="MPG_sf"/>
</dbReference>
<dbReference type="SUPFAM" id="SSF50486">
    <property type="entry name" value="FMT C-terminal domain-like"/>
    <property type="match status" value="1"/>
</dbReference>
<dbReference type="CDD" id="cd00540">
    <property type="entry name" value="AAG"/>
    <property type="match status" value="1"/>
</dbReference>
<dbReference type="Gene3D" id="3.10.300.10">
    <property type="entry name" value="Methylpurine-DNA glycosylase (MPG)"/>
    <property type="match status" value="1"/>
</dbReference>
<dbReference type="AlphaFoldDB" id="A0A2P7MV26"/>
<evidence type="ECO:0000256" key="4">
    <source>
        <dbReference type="ARBA" id="ARBA00023204"/>
    </source>
</evidence>
<dbReference type="HAMAP" id="MF_00527">
    <property type="entry name" value="3MGH"/>
    <property type="match status" value="1"/>
</dbReference>
<gene>
    <name evidence="6" type="ORF">C7K55_08575</name>
</gene>
<dbReference type="PANTHER" id="PTHR10429">
    <property type="entry name" value="DNA-3-METHYLADENINE GLYCOSYLASE"/>
    <property type="match status" value="1"/>
</dbReference>
<proteinExistence type="inferred from homology"/>
<keyword evidence="3 5" id="KW-0378">Hydrolase</keyword>
<dbReference type="GO" id="GO:0006284">
    <property type="term" value="P:base-excision repair"/>
    <property type="evidence" value="ECO:0007669"/>
    <property type="project" value="InterPro"/>
</dbReference>
<accession>A0A2P7MV26</accession>
<keyword evidence="4 5" id="KW-0234">DNA repair</keyword>
<keyword evidence="7" id="KW-1185">Reference proteome</keyword>
<dbReference type="InterPro" id="IPR011034">
    <property type="entry name" value="Formyl_transferase-like_C_sf"/>
</dbReference>
<evidence type="ECO:0000256" key="3">
    <source>
        <dbReference type="ARBA" id="ARBA00022801"/>
    </source>
</evidence>
<protein>
    <recommendedName>
        <fullName evidence="5">Putative 3-methyladenine DNA glycosylase</fullName>
        <ecNumber evidence="5">3.2.2.-</ecNumber>
    </recommendedName>
</protein>
<dbReference type="Proteomes" id="UP000243002">
    <property type="component" value="Unassembled WGS sequence"/>
</dbReference>
<dbReference type="InterPro" id="IPR003180">
    <property type="entry name" value="MPG"/>
</dbReference>
<dbReference type="GO" id="GO:0003905">
    <property type="term" value="F:alkylbase DNA N-glycosylase activity"/>
    <property type="evidence" value="ECO:0007669"/>
    <property type="project" value="InterPro"/>
</dbReference>